<evidence type="ECO:0000256" key="1">
    <source>
        <dbReference type="SAM" id="SignalP"/>
    </source>
</evidence>
<dbReference type="RefSeq" id="XP_033683112.1">
    <property type="nucleotide sequence ID" value="XM_033826875.1"/>
</dbReference>
<dbReference type="GeneID" id="54580205"/>
<feature type="chain" id="PRO_5025465311" evidence="1">
    <location>
        <begin position="18"/>
        <end position="243"/>
    </location>
</feature>
<evidence type="ECO:0000313" key="3">
    <source>
        <dbReference type="Proteomes" id="UP000800094"/>
    </source>
</evidence>
<gene>
    <name evidence="2" type="ORF">BU26DRAFT_505863</name>
</gene>
<proteinExistence type="predicted"/>
<protein>
    <submittedName>
        <fullName evidence="2">Uncharacterized protein</fullName>
    </submittedName>
</protein>
<dbReference type="Proteomes" id="UP000800094">
    <property type="component" value="Unassembled WGS sequence"/>
</dbReference>
<feature type="signal peptide" evidence="1">
    <location>
        <begin position="1"/>
        <end position="17"/>
    </location>
</feature>
<dbReference type="OrthoDB" id="3735213at2759"/>
<name>A0A6A6IDH2_9PLEO</name>
<keyword evidence="1" id="KW-0732">Signal</keyword>
<dbReference type="AlphaFoldDB" id="A0A6A6IDH2"/>
<dbReference type="EMBL" id="ML987196">
    <property type="protein sequence ID" value="KAF2248108.1"/>
    <property type="molecule type" value="Genomic_DNA"/>
</dbReference>
<reference evidence="2" key="1">
    <citation type="journal article" date="2020" name="Stud. Mycol.">
        <title>101 Dothideomycetes genomes: a test case for predicting lifestyles and emergence of pathogens.</title>
        <authorList>
            <person name="Haridas S."/>
            <person name="Albert R."/>
            <person name="Binder M."/>
            <person name="Bloem J."/>
            <person name="Labutti K."/>
            <person name="Salamov A."/>
            <person name="Andreopoulos B."/>
            <person name="Baker S."/>
            <person name="Barry K."/>
            <person name="Bills G."/>
            <person name="Bluhm B."/>
            <person name="Cannon C."/>
            <person name="Castanera R."/>
            <person name="Culley D."/>
            <person name="Daum C."/>
            <person name="Ezra D."/>
            <person name="Gonzalez J."/>
            <person name="Henrissat B."/>
            <person name="Kuo A."/>
            <person name="Liang C."/>
            <person name="Lipzen A."/>
            <person name="Lutzoni F."/>
            <person name="Magnuson J."/>
            <person name="Mondo S."/>
            <person name="Nolan M."/>
            <person name="Ohm R."/>
            <person name="Pangilinan J."/>
            <person name="Park H.-J."/>
            <person name="Ramirez L."/>
            <person name="Alfaro M."/>
            <person name="Sun H."/>
            <person name="Tritt A."/>
            <person name="Yoshinaga Y."/>
            <person name="Zwiers L.-H."/>
            <person name="Turgeon B."/>
            <person name="Goodwin S."/>
            <person name="Spatafora J."/>
            <person name="Crous P."/>
            <person name="Grigoriev I."/>
        </authorList>
    </citation>
    <scope>NUCLEOTIDE SEQUENCE</scope>
    <source>
        <strain evidence="2">CBS 122368</strain>
    </source>
</reference>
<accession>A0A6A6IDH2</accession>
<keyword evidence="3" id="KW-1185">Reference proteome</keyword>
<sequence>MKLPLTSSLALLSTASALPTPDATADPLRILPSCWTFAITALSGPGCPDMHPAPIGYNTRLTYGMNTVDGSEIYYWHVAYPYLRARVGADESDAHTWCETTLQYTELDGCLDTAKPAAEYRLRLHKNGTRMLAAYELERGVRVEWRFTYFPGEEGEFVDTIAVSGPRNTTYSDDNSVMPADSKRVAMPKCGTGIIKYRTDLYVAAEEEGATGTVASESHEIDGKMDYYGAQQGFSYDWEKCSS</sequence>
<evidence type="ECO:0000313" key="2">
    <source>
        <dbReference type="EMBL" id="KAF2248108.1"/>
    </source>
</evidence>
<organism evidence="2 3">
    <name type="scientific">Trematosphaeria pertusa</name>
    <dbReference type="NCBI Taxonomy" id="390896"/>
    <lineage>
        <taxon>Eukaryota</taxon>
        <taxon>Fungi</taxon>
        <taxon>Dikarya</taxon>
        <taxon>Ascomycota</taxon>
        <taxon>Pezizomycotina</taxon>
        <taxon>Dothideomycetes</taxon>
        <taxon>Pleosporomycetidae</taxon>
        <taxon>Pleosporales</taxon>
        <taxon>Massarineae</taxon>
        <taxon>Trematosphaeriaceae</taxon>
        <taxon>Trematosphaeria</taxon>
    </lineage>
</organism>